<evidence type="ECO:0000256" key="1">
    <source>
        <dbReference type="SAM" id="MobiDB-lite"/>
    </source>
</evidence>
<dbReference type="RefSeq" id="XP_007800492.1">
    <property type="nucleotide sequence ID" value="XM_007802301.1"/>
</dbReference>
<dbReference type="OrthoDB" id="10490398at2759"/>
<dbReference type="Proteomes" id="UP000019373">
    <property type="component" value="Unassembled WGS sequence"/>
</dbReference>
<protein>
    <submittedName>
        <fullName evidence="2">Uncharacterized protein</fullName>
    </submittedName>
</protein>
<gene>
    <name evidence="2" type="ORF">EPUS_05923</name>
</gene>
<dbReference type="HOGENOM" id="CLU_1959567_0_0_1"/>
<keyword evidence="3" id="KW-1185">Reference proteome</keyword>
<evidence type="ECO:0000313" key="2">
    <source>
        <dbReference type="EMBL" id="ERF73911.1"/>
    </source>
</evidence>
<dbReference type="GeneID" id="19240870"/>
<organism evidence="2 3">
    <name type="scientific">Endocarpon pusillum (strain Z07020 / HMAS-L-300199)</name>
    <name type="common">Lichen-forming fungus</name>
    <dbReference type="NCBI Taxonomy" id="1263415"/>
    <lineage>
        <taxon>Eukaryota</taxon>
        <taxon>Fungi</taxon>
        <taxon>Dikarya</taxon>
        <taxon>Ascomycota</taxon>
        <taxon>Pezizomycotina</taxon>
        <taxon>Eurotiomycetes</taxon>
        <taxon>Chaetothyriomycetidae</taxon>
        <taxon>Verrucariales</taxon>
        <taxon>Verrucariaceae</taxon>
        <taxon>Endocarpon</taxon>
    </lineage>
</organism>
<feature type="region of interest" description="Disordered" evidence="1">
    <location>
        <begin position="33"/>
        <end position="68"/>
    </location>
</feature>
<reference evidence="3" key="1">
    <citation type="journal article" date="2014" name="BMC Genomics">
        <title>Genome characteristics reveal the impact of lichenization on lichen-forming fungus Endocarpon pusillum Hedwig (Verrucariales, Ascomycota).</title>
        <authorList>
            <person name="Wang Y.-Y."/>
            <person name="Liu B."/>
            <person name="Zhang X.-Y."/>
            <person name="Zhou Q.-M."/>
            <person name="Zhang T."/>
            <person name="Li H."/>
            <person name="Yu Y.-F."/>
            <person name="Zhang X.-L."/>
            <person name="Hao X.-Y."/>
            <person name="Wang M."/>
            <person name="Wang L."/>
            <person name="Wei J.-C."/>
        </authorList>
    </citation>
    <scope>NUCLEOTIDE SEQUENCE [LARGE SCALE GENOMIC DNA]</scope>
    <source>
        <strain evidence="3">Z07020 / HMAS-L-300199</strain>
    </source>
</reference>
<sequence length="130" mass="14641">MRAKTSAKEDHFSVDLVQDEKMQADMPSLFAKLREHREGLASTTRSVDVDNGGPQQKGEEDEERSLHAAQINGVMIEWHRNMKWTTRPIYSSSKGSDSVPRKAETHQSTQVELTGEEGYRSGKMGRFSTS</sequence>
<proteinExistence type="predicted"/>
<dbReference type="AlphaFoldDB" id="U1GPL7"/>
<evidence type="ECO:0000313" key="3">
    <source>
        <dbReference type="Proteomes" id="UP000019373"/>
    </source>
</evidence>
<dbReference type="EMBL" id="KE720914">
    <property type="protein sequence ID" value="ERF73911.1"/>
    <property type="molecule type" value="Genomic_DNA"/>
</dbReference>
<accession>U1GPL7</accession>
<feature type="region of interest" description="Disordered" evidence="1">
    <location>
        <begin position="88"/>
        <end position="130"/>
    </location>
</feature>
<name>U1GPL7_ENDPU</name>